<accession>A0A2T6ZWZ0</accession>
<evidence type="ECO:0000256" key="1">
    <source>
        <dbReference type="SAM" id="MobiDB-lite"/>
    </source>
</evidence>
<keyword evidence="3" id="KW-1185">Reference proteome</keyword>
<comment type="caution">
    <text evidence="2">The sequence shown here is derived from an EMBL/GenBank/DDBJ whole genome shotgun (WGS) entry which is preliminary data.</text>
</comment>
<dbReference type="Proteomes" id="UP000244722">
    <property type="component" value="Unassembled WGS sequence"/>
</dbReference>
<feature type="compositionally biased region" description="Acidic residues" evidence="1">
    <location>
        <begin position="74"/>
        <end position="87"/>
    </location>
</feature>
<proteinExistence type="predicted"/>
<protein>
    <submittedName>
        <fullName evidence="2">Uncharacterized protein</fullName>
    </submittedName>
</protein>
<reference evidence="2 3" key="1">
    <citation type="submission" date="2017-04" db="EMBL/GenBank/DDBJ databases">
        <title>Draft genome sequence of Tuber borchii Vittad., a whitish edible truffle.</title>
        <authorList>
            <consortium name="DOE Joint Genome Institute"/>
            <person name="Murat C."/>
            <person name="Kuo A."/>
            <person name="Barry K.W."/>
            <person name="Clum A."/>
            <person name="Dockter R.B."/>
            <person name="Fauchery L."/>
            <person name="Iotti M."/>
            <person name="Kohler A."/>
            <person name="Labutti K."/>
            <person name="Lindquist E.A."/>
            <person name="Lipzen A."/>
            <person name="Ohm R.A."/>
            <person name="Wang M."/>
            <person name="Grigoriev I.V."/>
            <person name="Zambonelli A."/>
            <person name="Martin F.M."/>
        </authorList>
    </citation>
    <scope>NUCLEOTIDE SEQUENCE [LARGE SCALE GENOMIC DNA]</scope>
    <source>
        <strain evidence="2 3">Tbo3840</strain>
    </source>
</reference>
<gene>
    <name evidence="2" type="ORF">B9Z19DRAFT_1124343</name>
</gene>
<feature type="region of interest" description="Disordered" evidence="1">
    <location>
        <begin position="74"/>
        <end position="93"/>
    </location>
</feature>
<name>A0A2T6ZWZ0_TUBBO</name>
<evidence type="ECO:0000313" key="2">
    <source>
        <dbReference type="EMBL" id="PUU80003.1"/>
    </source>
</evidence>
<dbReference type="EMBL" id="NESQ01000076">
    <property type="protein sequence ID" value="PUU80003.1"/>
    <property type="molecule type" value="Genomic_DNA"/>
</dbReference>
<organism evidence="2 3">
    <name type="scientific">Tuber borchii</name>
    <name type="common">White truffle</name>
    <dbReference type="NCBI Taxonomy" id="42251"/>
    <lineage>
        <taxon>Eukaryota</taxon>
        <taxon>Fungi</taxon>
        <taxon>Dikarya</taxon>
        <taxon>Ascomycota</taxon>
        <taxon>Pezizomycotina</taxon>
        <taxon>Pezizomycetes</taxon>
        <taxon>Pezizales</taxon>
        <taxon>Tuberaceae</taxon>
        <taxon>Tuber</taxon>
    </lineage>
</organism>
<sequence>MNIDTSTSVQKAAGKFNLHNISQELAYRARIVKRISQTTAVSAILSYCCDEKLRCSSFVSPPDVALLNRLGSEESDADFEGEAEDGMNEAQTI</sequence>
<evidence type="ECO:0000313" key="3">
    <source>
        <dbReference type="Proteomes" id="UP000244722"/>
    </source>
</evidence>
<dbReference type="AlphaFoldDB" id="A0A2T6ZWZ0"/>